<dbReference type="SMART" id="SM00342">
    <property type="entry name" value="HTH_ARAC"/>
    <property type="match status" value="1"/>
</dbReference>
<dbReference type="Gene3D" id="1.10.10.60">
    <property type="entry name" value="Homeodomain-like"/>
    <property type="match status" value="2"/>
</dbReference>
<dbReference type="Proteomes" id="UP000237749">
    <property type="component" value="Unassembled WGS sequence"/>
</dbReference>
<evidence type="ECO:0000256" key="2">
    <source>
        <dbReference type="ARBA" id="ARBA00023125"/>
    </source>
</evidence>
<keyword evidence="3" id="KW-0804">Transcription</keyword>
<dbReference type="PANTHER" id="PTHR43280">
    <property type="entry name" value="ARAC-FAMILY TRANSCRIPTIONAL REGULATOR"/>
    <property type="match status" value="1"/>
</dbReference>
<dbReference type="PRINTS" id="PR00032">
    <property type="entry name" value="HTHARAC"/>
</dbReference>
<gene>
    <name evidence="5" type="ORF">BXY41_11818</name>
</gene>
<organism evidence="5 6">
    <name type="scientific">Lacrimispora xylanisolvens</name>
    <dbReference type="NCBI Taxonomy" id="384636"/>
    <lineage>
        <taxon>Bacteria</taxon>
        <taxon>Bacillati</taxon>
        <taxon>Bacillota</taxon>
        <taxon>Clostridia</taxon>
        <taxon>Lachnospirales</taxon>
        <taxon>Lachnospiraceae</taxon>
        <taxon>Lacrimispora</taxon>
    </lineage>
</organism>
<dbReference type="RefSeq" id="WP_104439522.1">
    <property type="nucleotide sequence ID" value="NZ_PTJA01000018.1"/>
</dbReference>
<dbReference type="InterPro" id="IPR018062">
    <property type="entry name" value="HTH_AraC-typ_CS"/>
</dbReference>
<dbReference type="InterPro" id="IPR037923">
    <property type="entry name" value="HTH-like"/>
</dbReference>
<reference evidence="5 6" key="1">
    <citation type="submission" date="2018-02" db="EMBL/GenBank/DDBJ databases">
        <title>Genomic Encyclopedia of Archaeal and Bacterial Type Strains, Phase II (KMG-II): from individual species to whole genera.</title>
        <authorList>
            <person name="Goeker M."/>
        </authorList>
    </citation>
    <scope>NUCLEOTIDE SEQUENCE [LARGE SCALE GENOMIC DNA]</scope>
    <source>
        <strain evidence="5 6">DSM 3808</strain>
    </source>
</reference>
<dbReference type="PROSITE" id="PS00041">
    <property type="entry name" value="HTH_ARAC_FAMILY_1"/>
    <property type="match status" value="1"/>
</dbReference>
<keyword evidence="1" id="KW-0805">Transcription regulation</keyword>
<dbReference type="GO" id="GO:0043565">
    <property type="term" value="F:sequence-specific DNA binding"/>
    <property type="evidence" value="ECO:0007669"/>
    <property type="project" value="InterPro"/>
</dbReference>
<dbReference type="PANTHER" id="PTHR43280:SF28">
    <property type="entry name" value="HTH-TYPE TRANSCRIPTIONAL ACTIVATOR RHAS"/>
    <property type="match status" value="1"/>
</dbReference>
<keyword evidence="2 5" id="KW-0238">DNA-binding</keyword>
<evidence type="ECO:0000256" key="3">
    <source>
        <dbReference type="ARBA" id="ARBA00023163"/>
    </source>
</evidence>
<dbReference type="InterPro" id="IPR018060">
    <property type="entry name" value="HTH_AraC"/>
</dbReference>
<dbReference type="PROSITE" id="PS01124">
    <property type="entry name" value="HTH_ARAC_FAMILY_2"/>
    <property type="match status" value="1"/>
</dbReference>
<feature type="domain" description="HTH araC/xylS-type" evidence="4">
    <location>
        <begin position="182"/>
        <end position="280"/>
    </location>
</feature>
<dbReference type="Pfam" id="PF12833">
    <property type="entry name" value="HTH_18"/>
    <property type="match status" value="1"/>
</dbReference>
<dbReference type="EMBL" id="PTJA01000018">
    <property type="protein sequence ID" value="PPK76329.1"/>
    <property type="molecule type" value="Genomic_DNA"/>
</dbReference>
<sequence>MKEVIFAGKCQGIGISHVSRDCDLAETIGFYKNEYQIYYILNGERFFYYGNQSYRMGKGTLTFIDKKLIPFTNVIGGNYHERILIELEESWLRLAGNAMELNLLEFFQNNHGVLQLDEKQQSILEKKLFRMESALRNQKIYGATEVKNQLLSLFLMILNGAGIKPEVYYMPKRKMMRYVKVAEIIQYIMIHYSEIFGLEDLANIFYLDKSYLSRIFKEVTNFTVNEFINCQRIEQARILLLDEKLTMEDISQKLGYERLSYFDRVFKKYTGLSPLQYRKSKKYNDV</sequence>
<dbReference type="GO" id="GO:0003700">
    <property type="term" value="F:DNA-binding transcription factor activity"/>
    <property type="evidence" value="ECO:0007669"/>
    <property type="project" value="InterPro"/>
</dbReference>
<evidence type="ECO:0000313" key="5">
    <source>
        <dbReference type="EMBL" id="PPK76329.1"/>
    </source>
</evidence>
<evidence type="ECO:0000259" key="4">
    <source>
        <dbReference type="PROSITE" id="PS01124"/>
    </source>
</evidence>
<evidence type="ECO:0000313" key="6">
    <source>
        <dbReference type="Proteomes" id="UP000237749"/>
    </source>
</evidence>
<name>A0A2S6HFQ9_9FIRM</name>
<proteinExistence type="predicted"/>
<evidence type="ECO:0000256" key="1">
    <source>
        <dbReference type="ARBA" id="ARBA00023015"/>
    </source>
</evidence>
<comment type="caution">
    <text evidence="5">The sequence shown here is derived from an EMBL/GenBank/DDBJ whole genome shotgun (WGS) entry which is preliminary data.</text>
</comment>
<keyword evidence="6" id="KW-1185">Reference proteome</keyword>
<dbReference type="SUPFAM" id="SSF51215">
    <property type="entry name" value="Regulatory protein AraC"/>
    <property type="match status" value="1"/>
</dbReference>
<dbReference type="InterPro" id="IPR009057">
    <property type="entry name" value="Homeodomain-like_sf"/>
</dbReference>
<dbReference type="AlphaFoldDB" id="A0A2S6HFQ9"/>
<dbReference type="OrthoDB" id="2585681at2"/>
<protein>
    <submittedName>
        <fullName evidence="5">AraC-like DNA-binding protein</fullName>
    </submittedName>
</protein>
<accession>A0A2S6HFQ9</accession>
<dbReference type="InterPro" id="IPR020449">
    <property type="entry name" value="Tscrpt_reg_AraC-type_HTH"/>
</dbReference>
<dbReference type="SUPFAM" id="SSF46689">
    <property type="entry name" value="Homeodomain-like"/>
    <property type="match status" value="2"/>
</dbReference>